<evidence type="ECO:0000313" key="9">
    <source>
        <dbReference type="Xenbase" id="XB-GENE-993470"/>
    </source>
</evidence>
<comment type="similarity">
    <text evidence="2">Belongs to the TSR2 family.</text>
</comment>
<gene>
    <name evidence="6 8 9" type="primary">tsr2</name>
</gene>
<reference evidence="8" key="3">
    <citation type="submission" date="2025-04" db="UniProtKB">
        <authorList>
            <consortium name="RefSeq"/>
        </authorList>
    </citation>
    <scope>IDENTIFICATION</scope>
    <source>
        <strain evidence="8">Nigerian</strain>
        <tissue evidence="8">Liver and blood</tissue>
    </source>
</reference>
<dbReference type="Ensembl" id="ENSXETT00000109482">
    <property type="protein sequence ID" value="ENSXETP00000109426"/>
    <property type="gene ID" value="ENSXETG00000033574"/>
</dbReference>
<evidence type="ECO:0000256" key="2">
    <source>
        <dbReference type="ARBA" id="ARBA00006524"/>
    </source>
</evidence>
<dbReference type="Ensembl" id="ENSXETT00000063177">
    <property type="protein sequence ID" value="ENSXETP00000060139"/>
    <property type="gene ID" value="ENSXETG00000033574"/>
</dbReference>
<keyword evidence="7" id="KW-1185">Reference proteome</keyword>
<dbReference type="KEGG" id="xtr:100488316"/>
<evidence type="ECO:0000313" key="8">
    <source>
        <dbReference type="RefSeq" id="XP_002939638.1"/>
    </source>
</evidence>
<evidence type="ECO:0000313" key="6">
    <source>
        <dbReference type="Ensembl" id="ENSXETP00000060139"/>
    </source>
</evidence>
<dbReference type="Proteomes" id="UP000008143">
    <property type="component" value="Chromosome 8"/>
</dbReference>
<organism evidence="6">
    <name type="scientific">Xenopus tropicalis</name>
    <name type="common">Western clawed frog</name>
    <name type="synonym">Silurana tropicalis</name>
    <dbReference type="NCBI Taxonomy" id="8364"/>
    <lineage>
        <taxon>Eukaryota</taxon>
        <taxon>Metazoa</taxon>
        <taxon>Chordata</taxon>
        <taxon>Craniata</taxon>
        <taxon>Vertebrata</taxon>
        <taxon>Euteleostomi</taxon>
        <taxon>Amphibia</taxon>
        <taxon>Batrachia</taxon>
        <taxon>Anura</taxon>
        <taxon>Pipoidea</taxon>
        <taxon>Pipidae</taxon>
        <taxon>Xenopodinae</taxon>
        <taxon>Xenopus</taxon>
        <taxon>Silurana</taxon>
    </lineage>
</organism>
<dbReference type="AlphaFoldDB" id="A0A6I8PMW7"/>
<dbReference type="Xenbase" id="XB-GENE-993470">
    <property type="gene designation" value="tsr2"/>
</dbReference>
<dbReference type="GeneID" id="100488316"/>
<feature type="compositionally biased region" description="Polar residues" evidence="5">
    <location>
        <begin position="152"/>
        <end position="166"/>
    </location>
</feature>
<accession>A0A6I8PMW7</accession>
<dbReference type="OMA" id="QSNWGGP"/>
<dbReference type="Pfam" id="PF10273">
    <property type="entry name" value="WGG"/>
    <property type="match status" value="1"/>
</dbReference>
<dbReference type="GO" id="GO:0005634">
    <property type="term" value="C:nucleus"/>
    <property type="evidence" value="ECO:0000318"/>
    <property type="project" value="GO_Central"/>
</dbReference>
<dbReference type="Bgee" id="ENSXETG00000033574">
    <property type="expression patterns" value="Expressed in ovary and 12 other cell types or tissues"/>
</dbReference>
<evidence type="ECO:0000256" key="1">
    <source>
        <dbReference type="ARBA" id="ARBA00002210"/>
    </source>
</evidence>
<dbReference type="GO" id="GO:0000462">
    <property type="term" value="P:maturation of SSU-rRNA from tricistronic rRNA transcript (SSU-rRNA, 5.8S rRNA, LSU-rRNA)"/>
    <property type="evidence" value="ECO:0000318"/>
    <property type="project" value="GO_Central"/>
</dbReference>
<keyword evidence="4" id="KW-0698">rRNA processing</keyword>
<evidence type="ECO:0000256" key="4">
    <source>
        <dbReference type="ARBA" id="ARBA00022552"/>
    </source>
</evidence>
<sequence>MAARCVDSRVLFGEAVRAVLGSWPVLQIAVENGFGGPHSQEKAEWMVGAIDQYFNSNVDLEQYEVEDSIMGMMNDEFDTIVEDGSHSLVAQQLCLLYSQCWQGDTAAVQEKITQLAQKKYDVKAKVQEVTPSDDDDDEESSDDKEEAMDCENTPSSSYAASASGTLGPSPAPKKEEEAEDDGWTVVCRKKK</sequence>
<proteinExistence type="inferred from homology"/>
<reference evidence="6" key="1">
    <citation type="journal article" date="2010" name="Science">
        <title>The genome of the Western clawed frog Xenopus tropicalis.</title>
        <authorList>
            <person name="Hellsten U."/>
            <person name="Harland R.M."/>
            <person name="Gilchrist M.J."/>
            <person name="Hendrix D."/>
            <person name="Jurka J."/>
            <person name="Kapitonov V."/>
            <person name="Ovcharenko I."/>
            <person name="Putnam N.H."/>
            <person name="Shu S."/>
            <person name="Taher L."/>
            <person name="Blitz I.L."/>
            <person name="Blumberg B."/>
            <person name="Dichmann D.S."/>
            <person name="Dubchak I."/>
            <person name="Amaya E."/>
            <person name="Detter J.C."/>
            <person name="Fletcher R."/>
            <person name="Gerhard D.S."/>
            <person name="Goodstein D."/>
            <person name="Graves T."/>
            <person name="Grigoriev I.V."/>
            <person name="Grimwood J."/>
            <person name="Kawashima T."/>
            <person name="Lindquist E."/>
            <person name="Lucas S.M."/>
            <person name="Mead P.E."/>
            <person name="Mitros T."/>
            <person name="Ogino H."/>
            <person name="Ohta Y."/>
            <person name="Poliakov A.V."/>
            <person name="Pollet N."/>
            <person name="Robert J."/>
            <person name="Salamov A."/>
            <person name="Sater A.K."/>
            <person name="Schmutz J."/>
            <person name="Terry A."/>
            <person name="Vize P.D."/>
            <person name="Warren W.C."/>
            <person name="Wells D."/>
            <person name="Wills A."/>
            <person name="Wilson R.K."/>
            <person name="Zimmerman L.B."/>
            <person name="Zorn A.M."/>
            <person name="Grainger R."/>
            <person name="Grammer T."/>
            <person name="Khokha M.K."/>
            <person name="Richardson P.M."/>
            <person name="Rokhsar D.S."/>
        </authorList>
    </citation>
    <scope>NUCLEOTIDE SEQUENCE [LARGE SCALE GENOMIC DNA]</scope>
    <source>
        <strain evidence="6">Nigerian</strain>
    </source>
</reference>
<feature type="region of interest" description="Disordered" evidence="5">
    <location>
        <begin position="123"/>
        <end position="191"/>
    </location>
</feature>
<evidence type="ECO:0000256" key="5">
    <source>
        <dbReference type="SAM" id="MobiDB-lite"/>
    </source>
</evidence>
<dbReference type="CTD" id="90121"/>
<reference evidence="6" key="2">
    <citation type="submission" date="2020-05" db="UniProtKB">
        <authorList>
            <consortium name="Ensembl"/>
        </authorList>
    </citation>
    <scope>IDENTIFICATION</scope>
</reference>
<dbReference type="RefSeq" id="XP_002939638.1">
    <property type="nucleotide sequence ID" value="XM_002939592.5"/>
</dbReference>
<dbReference type="OrthoDB" id="263560at2759"/>
<feature type="compositionally biased region" description="Acidic residues" evidence="5">
    <location>
        <begin position="131"/>
        <end position="149"/>
    </location>
</feature>
<protein>
    <recommendedName>
        <fullName evidence="3">Pre-rRNA-processing protein TSR2 homolog</fullName>
    </recommendedName>
</protein>
<name>A0A6I8PMW7_XENTR</name>
<dbReference type="AGR" id="Xenbase:XB-GENE-993470"/>
<dbReference type="PANTHER" id="PTHR21250">
    <property type="entry name" value="PRE-RRNA-PROCESSING PROTEIN TSR2 HOMOLOG"/>
    <property type="match status" value="1"/>
</dbReference>
<evidence type="ECO:0000313" key="7">
    <source>
        <dbReference type="Proteomes" id="UP000008143"/>
    </source>
</evidence>
<comment type="function">
    <text evidence="1">May be involved in 20S pre-rRNA processing.</text>
</comment>
<dbReference type="InterPro" id="IPR019398">
    <property type="entry name" value="Pre-rRNA_process_TSR2"/>
</dbReference>
<dbReference type="GeneTree" id="ENSGT00390000012692"/>
<evidence type="ECO:0000256" key="3">
    <source>
        <dbReference type="ARBA" id="ARBA00017551"/>
    </source>
</evidence>